<feature type="chain" id="PRO_5043729973" evidence="1">
    <location>
        <begin position="17"/>
        <end position="141"/>
    </location>
</feature>
<sequence length="141" mass="14842">MKVLVLAAALLAVTSGQTQPAEECHCGVFISVQDGEIEIHRMKPIDTGSCDAVDECTAGCSEEWANAAGGGDLDAELDNGQTLGHELCHGANELHHSEVHHAVPMVYARACDGGWIATGDQASDYLCCHEGKQVDCVPPPM</sequence>
<reference evidence="2 3" key="1">
    <citation type="submission" date="2024-05" db="EMBL/GenBank/DDBJ databases">
        <authorList>
            <person name="Wallberg A."/>
        </authorList>
    </citation>
    <scope>NUCLEOTIDE SEQUENCE [LARGE SCALE GENOMIC DNA]</scope>
</reference>
<name>A0AAV2S2D8_MEGNR</name>
<organism evidence="2 3">
    <name type="scientific">Meganyctiphanes norvegica</name>
    <name type="common">Northern krill</name>
    <name type="synonym">Thysanopoda norvegica</name>
    <dbReference type="NCBI Taxonomy" id="48144"/>
    <lineage>
        <taxon>Eukaryota</taxon>
        <taxon>Metazoa</taxon>
        <taxon>Ecdysozoa</taxon>
        <taxon>Arthropoda</taxon>
        <taxon>Crustacea</taxon>
        <taxon>Multicrustacea</taxon>
        <taxon>Malacostraca</taxon>
        <taxon>Eumalacostraca</taxon>
        <taxon>Eucarida</taxon>
        <taxon>Euphausiacea</taxon>
        <taxon>Euphausiidae</taxon>
        <taxon>Meganyctiphanes</taxon>
    </lineage>
</organism>
<accession>A0AAV2S2D8</accession>
<evidence type="ECO:0000256" key="1">
    <source>
        <dbReference type="SAM" id="SignalP"/>
    </source>
</evidence>
<evidence type="ECO:0000313" key="3">
    <source>
        <dbReference type="Proteomes" id="UP001497623"/>
    </source>
</evidence>
<dbReference type="Proteomes" id="UP001497623">
    <property type="component" value="Unassembled WGS sequence"/>
</dbReference>
<evidence type="ECO:0000313" key="2">
    <source>
        <dbReference type="EMBL" id="CAL4159610.1"/>
    </source>
</evidence>
<feature type="signal peptide" evidence="1">
    <location>
        <begin position="1"/>
        <end position="16"/>
    </location>
</feature>
<dbReference type="AlphaFoldDB" id="A0AAV2S2D8"/>
<dbReference type="EMBL" id="CAXKWB010043639">
    <property type="protein sequence ID" value="CAL4159610.1"/>
    <property type="molecule type" value="Genomic_DNA"/>
</dbReference>
<gene>
    <name evidence="2" type="ORF">MNOR_LOCUS32300</name>
</gene>
<comment type="caution">
    <text evidence="2">The sequence shown here is derived from an EMBL/GenBank/DDBJ whole genome shotgun (WGS) entry which is preliminary data.</text>
</comment>
<keyword evidence="3" id="KW-1185">Reference proteome</keyword>
<keyword evidence="1" id="KW-0732">Signal</keyword>
<protein>
    <submittedName>
        <fullName evidence="2">Uncharacterized protein</fullName>
    </submittedName>
</protein>
<proteinExistence type="predicted"/>